<dbReference type="Proteomes" id="UP000615455">
    <property type="component" value="Unassembled WGS sequence"/>
</dbReference>
<comment type="caution">
    <text evidence="1">The sequence shown here is derived from an EMBL/GenBank/DDBJ whole genome shotgun (WGS) entry which is preliminary data.</text>
</comment>
<sequence length="63" mass="6876">MLGLKVNNFRTCNVSGCGIVRDNMLNFEEGGSFFCVVRRCSDKKKVLSWVFVNGGIEGASIDG</sequence>
<dbReference type="EMBL" id="BMHE01000009">
    <property type="protein sequence ID" value="GFZ77255.1"/>
    <property type="molecule type" value="Genomic_DNA"/>
</dbReference>
<name>A0ABQ1ELZ5_9BACL</name>
<gene>
    <name evidence="1" type="ORF">GCM10008018_23530</name>
</gene>
<evidence type="ECO:0000313" key="2">
    <source>
        <dbReference type="Proteomes" id="UP000615455"/>
    </source>
</evidence>
<keyword evidence="2" id="KW-1185">Reference proteome</keyword>
<protein>
    <submittedName>
        <fullName evidence="1">Uncharacterized protein</fullName>
    </submittedName>
</protein>
<proteinExistence type="predicted"/>
<reference evidence="2" key="1">
    <citation type="journal article" date="2019" name="Int. J. Syst. Evol. Microbiol.">
        <title>The Global Catalogue of Microorganisms (GCM) 10K type strain sequencing project: providing services to taxonomists for standard genome sequencing and annotation.</title>
        <authorList>
            <consortium name="The Broad Institute Genomics Platform"/>
            <consortium name="The Broad Institute Genome Sequencing Center for Infectious Disease"/>
            <person name="Wu L."/>
            <person name="Ma J."/>
        </authorList>
    </citation>
    <scope>NUCLEOTIDE SEQUENCE [LARGE SCALE GENOMIC DNA]</scope>
    <source>
        <strain evidence="2">CGMCC 1.15043</strain>
    </source>
</reference>
<organism evidence="1 2">
    <name type="scientific">Paenibacillus marchantiophytorum</name>
    <dbReference type="NCBI Taxonomy" id="1619310"/>
    <lineage>
        <taxon>Bacteria</taxon>
        <taxon>Bacillati</taxon>
        <taxon>Bacillota</taxon>
        <taxon>Bacilli</taxon>
        <taxon>Bacillales</taxon>
        <taxon>Paenibacillaceae</taxon>
        <taxon>Paenibacillus</taxon>
    </lineage>
</organism>
<accession>A0ABQ1ELZ5</accession>
<evidence type="ECO:0000313" key="1">
    <source>
        <dbReference type="EMBL" id="GFZ77255.1"/>
    </source>
</evidence>